<evidence type="ECO:0000313" key="2">
    <source>
        <dbReference type="EMBL" id="KAF8882751.1"/>
    </source>
</evidence>
<keyword evidence="3" id="KW-1185">Reference proteome</keyword>
<organism evidence="2 3">
    <name type="scientific">Gymnopilus junonius</name>
    <name type="common">Spectacular rustgill mushroom</name>
    <name type="synonym">Gymnopilus spectabilis subsp. junonius</name>
    <dbReference type="NCBI Taxonomy" id="109634"/>
    <lineage>
        <taxon>Eukaryota</taxon>
        <taxon>Fungi</taxon>
        <taxon>Dikarya</taxon>
        <taxon>Basidiomycota</taxon>
        <taxon>Agaricomycotina</taxon>
        <taxon>Agaricomycetes</taxon>
        <taxon>Agaricomycetidae</taxon>
        <taxon>Agaricales</taxon>
        <taxon>Agaricineae</taxon>
        <taxon>Hymenogastraceae</taxon>
        <taxon>Gymnopilus</taxon>
    </lineage>
</organism>
<dbReference type="AlphaFoldDB" id="A0A9P5NG29"/>
<name>A0A9P5NG29_GYMJU</name>
<reference evidence="2" key="1">
    <citation type="submission" date="2020-11" db="EMBL/GenBank/DDBJ databases">
        <authorList>
            <consortium name="DOE Joint Genome Institute"/>
            <person name="Ahrendt S."/>
            <person name="Riley R."/>
            <person name="Andreopoulos W."/>
            <person name="LaButti K."/>
            <person name="Pangilinan J."/>
            <person name="Ruiz-duenas F.J."/>
            <person name="Barrasa J.M."/>
            <person name="Sanchez-Garcia M."/>
            <person name="Camarero S."/>
            <person name="Miyauchi S."/>
            <person name="Serrano A."/>
            <person name="Linde D."/>
            <person name="Babiker R."/>
            <person name="Drula E."/>
            <person name="Ayuso-Fernandez I."/>
            <person name="Pacheco R."/>
            <person name="Padilla G."/>
            <person name="Ferreira P."/>
            <person name="Barriuso J."/>
            <person name="Kellner H."/>
            <person name="Castanera R."/>
            <person name="Alfaro M."/>
            <person name="Ramirez L."/>
            <person name="Pisabarro A.G."/>
            <person name="Kuo A."/>
            <person name="Tritt A."/>
            <person name="Lipzen A."/>
            <person name="He G."/>
            <person name="Yan M."/>
            <person name="Ng V."/>
            <person name="Cullen D."/>
            <person name="Martin F."/>
            <person name="Rosso M.-N."/>
            <person name="Henrissat B."/>
            <person name="Hibbett D."/>
            <person name="Martinez A.T."/>
            <person name="Grigoriev I.V."/>
        </authorList>
    </citation>
    <scope>NUCLEOTIDE SEQUENCE</scope>
    <source>
        <strain evidence="2">AH 44721</strain>
    </source>
</reference>
<feature type="region of interest" description="Disordered" evidence="1">
    <location>
        <begin position="1"/>
        <end position="68"/>
    </location>
</feature>
<dbReference type="EMBL" id="JADNYJ010000120">
    <property type="protein sequence ID" value="KAF8882751.1"/>
    <property type="molecule type" value="Genomic_DNA"/>
</dbReference>
<feature type="compositionally biased region" description="Polar residues" evidence="1">
    <location>
        <begin position="32"/>
        <end position="44"/>
    </location>
</feature>
<feature type="region of interest" description="Disordered" evidence="1">
    <location>
        <begin position="135"/>
        <end position="166"/>
    </location>
</feature>
<accession>A0A9P5NG29</accession>
<feature type="compositionally biased region" description="Polar residues" evidence="1">
    <location>
        <begin position="147"/>
        <end position="161"/>
    </location>
</feature>
<protein>
    <submittedName>
        <fullName evidence="2">Uncharacterized protein</fullName>
    </submittedName>
</protein>
<evidence type="ECO:0000256" key="1">
    <source>
        <dbReference type="SAM" id="MobiDB-lite"/>
    </source>
</evidence>
<gene>
    <name evidence="2" type="ORF">CPB84DRAFT_1851131</name>
</gene>
<comment type="caution">
    <text evidence="2">The sequence shown here is derived from an EMBL/GenBank/DDBJ whole genome shotgun (WGS) entry which is preliminary data.</text>
</comment>
<proteinExistence type="predicted"/>
<dbReference type="Proteomes" id="UP000724874">
    <property type="component" value="Unassembled WGS sequence"/>
</dbReference>
<sequence length="191" mass="20299">MLAQGSDIGGHRLHIENGAAPPGDGKIGPVKSQPSARAASNTVGSMWRRRSRQEMGRASSPLSCPNNHWAKETTVDAVFFPPTMGPQIRVVTGTSVVGEPGVIGGYSQLGTAPPPPLVIYPHRPKQLPVNKARTKLQQQPQHRKGTTALTSSPAQPTSSSLPMPYLLRAINPDPDPSGTPLAFGVFSLRDF</sequence>
<evidence type="ECO:0000313" key="3">
    <source>
        <dbReference type="Proteomes" id="UP000724874"/>
    </source>
</evidence>